<dbReference type="PANTHER" id="PTHR12411">
    <property type="entry name" value="CYSTEINE PROTEASE FAMILY C1-RELATED"/>
    <property type="match status" value="1"/>
</dbReference>
<feature type="non-terminal residue" evidence="4">
    <location>
        <position position="133"/>
    </location>
</feature>
<evidence type="ECO:0000259" key="3">
    <source>
        <dbReference type="SMART" id="SM00645"/>
    </source>
</evidence>
<dbReference type="InterPro" id="IPR013128">
    <property type="entry name" value="Peptidase_C1A"/>
</dbReference>
<comment type="caution">
    <text evidence="4">The sequence shown here is derived from an EMBL/GenBank/DDBJ whole genome shotgun (WGS) entry which is preliminary data.</text>
</comment>
<accession>A0A6A4YZV9</accession>
<comment type="similarity">
    <text evidence="1">Belongs to the peptidase C1 family.</text>
</comment>
<gene>
    <name evidence="4" type="ORF">As57867_007598</name>
</gene>
<organism evidence="4">
    <name type="scientific">Aphanomyces stellatus</name>
    <dbReference type="NCBI Taxonomy" id="120398"/>
    <lineage>
        <taxon>Eukaryota</taxon>
        <taxon>Sar</taxon>
        <taxon>Stramenopiles</taxon>
        <taxon>Oomycota</taxon>
        <taxon>Saprolegniomycetes</taxon>
        <taxon>Saprolegniales</taxon>
        <taxon>Verrucalvaceae</taxon>
        <taxon>Aphanomyces</taxon>
    </lineage>
</organism>
<dbReference type="OrthoDB" id="6275316at2759"/>
<keyword evidence="2" id="KW-0865">Zymogen</keyword>
<dbReference type="AlphaFoldDB" id="A0A6A4YZV9"/>
<dbReference type="GO" id="GO:0008234">
    <property type="term" value="F:cysteine-type peptidase activity"/>
    <property type="evidence" value="ECO:0007669"/>
    <property type="project" value="InterPro"/>
</dbReference>
<sequence>MDHYTTGQLLSLSVQQVTSCSTEGGSQGCQGGFPWYAIDYVHQNGLCLESAWPYTAQTGSCNRQCTKQQLQIGANVRGYGESGLVNGLNNQPVSVVVEAGNNVWKNYRGGVVSQCPGAQSDHAVIAVAYDGQS</sequence>
<evidence type="ECO:0000256" key="1">
    <source>
        <dbReference type="ARBA" id="ARBA00008455"/>
    </source>
</evidence>
<dbReference type="InterPro" id="IPR000668">
    <property type="entry name" value="Peptidase_C1A_C"/>
</dbReference>
<dbReference type="SMART" id="SM00645">
    <property type="entry name" value="Pept_C1"/>
    <property type="match status" value="1"/>
</dbReference>
<name>A0A6A4YZV9_9STRA</name>
<dbReference type="SUPFAM" id="SSF54001">
    <property type="entry name" value="Cysteine proteinases"/>
    <property type="match status" value="1"/>
</dbReference>
<evidence type="ECO:0000256" key="2">
    <source>
        <dbReference type="ARBA" id="ARBA00023145"/>
    </source>
</evidence>
<dbReference type="Pfam" id="PF00112">
    <property type="entry name" value="Peptidase_C1"/>
    <property type="match status" value="1"/>
</dbReference>
<dbReference type="Gene3D" id="3.90.70.10">
    <property type="entry name" value="Cysteine proteinases"/>
    <property type="match status" value="1"/>
</dbReference>
<dbReference type="EMBL" id="VJMH01004222">
    <property type="protein sequence ID" value="KAF0703481.1"/>
    <property type="molecule type" value="Genomic_DNA"/>
</dbReference>
<proteinExistence type="inferred from homology"/>
<reference evidence="4" key="1">
    <citation type="submission" date="2019-06" db="EMBL/GenBank/DDBJ databases">
        <title>Genomics analysis of Aphanomyces spp. identifies a new class of oomycete effector associated with host adaptation.</title>
        <authorList>
            <person name="Gaulin E."/>
        </authorList>
    </citation>
    <scope>NUCLEOTIDE SEQUENCE</scope>
    <source>
        <strain evidence="4">CBS 578.67</strain>
    </source>
</reference>
<dbReference type="GO" id="GO:0006508">
    <property type="term" value="P:proteolysis"/>
    <property type="evidence" value="ECO:0007669"/>
    <property type="project" value="InterPro"/>
</dbReference>
<evidence type="ECO:0000313" key="4">
    <source>
        <dbReference type="EMBL" id="KAF0703481.1"/>
    </source>
</evidence>
<feature type="domain" description="Peptidase C1A papain C-terminal" evidence="3">
    <location>
        <begin position="2"/>
        <end position="133"/>
    </location>
</feature>
<protein>
    <recommendedName>
        <fullName evidence="3">Peptidase C1A papain C-terminal domain-containing protein</fullName>
    </recommendedName>
</protein>
<dbReference type="InterPro" id="IPR038765">
    <property type="entry name" value="Papain-like_cys_pep_sf"/>
</dbReference>